<dbReference type="CDD" id="cd10917">
    <property type="entry name" value="CE4_NodB_like_6s_7s"/>
    <property type="match status" value="1"/>
</dbReference>
<dbReference type="EMBL" id="JAEDAK010000008">
    <property type="protein sequence ID" value="MBH9577902.1"/>
    <property type="molecule type" value="Genomic_DNA"/>
</dbReference>
<dbReference type="SUPFAM" id="SSF88713">
    <property type="entry name" value="Glycoside hydrolase/deacetylase"/>
    <property type="match status" value="1"/>
</dbReference>
<gene>
    <name evidence="2" type="ORF">I7X39_13440</name>
</gene>
<dbReference type="PANTHER" id="PTHR10587">
    <property type="entry name" value="GLYCOSYL TRANSFERASE-RELATED"/>
    <property type="match status" value="1"/>
</dbReference>
<dbReference type="GO" id="GO:0016810">
    <property type="term" value="F:hydrolase activity, acting on carbon-nitrogen (but not peptide) bonds"/>
    <property type="evidence" value="ECO:0007669"/>
    <property type="project" value="InterPro"/>
</dbReference>
<reference evidence="2" key="1">
    <citation type="submission" date="2020-12" db="EMBL/GenBank/DDBJ databases">
        <title>The genome sequence of Inhella sp. 1Y17.</title>
        <authorList>
            <person name="Liu Y."/>
        </authorList>
    </citation>
    <scope>NUCLEOTIDE SEQUENCE</scope>
    <source>
        <strain evidence="2">1Y17</strain>
    </source>
</reference>
<dbReference type="Proteomes" id="UP000613266">
    <property type="component" value="Unassembled WGS sequence"/>
</dbReference>
<comment type="caution">
    <text evidence="2">The sequence shown here is derived from an EMBL/GenBank/DDBJ whole genome shotgun (WGS) entry which is preliminary data.</text>
</comment>
<dbReference type="InterPro" id="IPR011330">
    <property type="entry name" value="Glyco_hydro/deAcase_b/a-brl"/>
</dbReference>
<protein>
    <submittedName>
        <fullName evidence="2">Polysaccharide deacetylase family protein</fullName>
    </submittedName>
</protein>
<accession>A0A931J6U0</accession>
<sequence>MRPWLLALALPALAVACERPVYFSFDTGHMGVAEQVAATLDKHQVPATFFLASEPTLEGGHSLDERWAPFWRRLAASGRHDFGSHTWAHDIWVADLADGAMRFRTQAGSQRPSWRQLDAAGYCAELRRVDFRFQQMTGRALDPLFRAPAGKTSPRLLAAAQACGFRHVGWSPAGFLGDELPSEQVSNAQLLQRALARIQPGDVLLAHLGIWDRREPWAPAVLEPLIVGLKAKGFCFARLREHPDYRSAWTP</sequence>
<dbReference type="AlphaFoldDB" id="A0A931J6U0"/>
<dbReference type="RefSeq" id="WP_198111665.1">
    <property type="nucleotide sequence ID" value="NZ_JAEDAK010000008.1"/>
</dbReference>
<proteinExistence type="predicted"/>
<name>A0A931J6U0_9BURK</name>
<dbReference type="GO" id="GO:0005975">
    <property type="term" value="P:carbohydrate metabolic process"/>
    <property type="evidence" value="ECO:0007669"/>
    <property type="project" value="InterPro"/>
</dbReference>
<evidence type="ECO:0000313" key="2">
    <source>
        <dbReference type="EMBL" id="MBH9577902.1"/>
    </source>
</evidence>
<dbReference type="PROSITE" id="PS51257">
    <property type="entry name" value="PROKAR_LIPOPROTEIN"/>
    <property type="match status" value="1"/>
</dbReference>
<dbReference type="InterPro" id="IPR002509">
    <property type="entry name" value="NODB_dom"/>
</dbReference>
<evidence type="ECO:0000259" key="1">
    <source>
        <dbReference type="PROSITE" id="PS51677"/>
    </source>
</evidence>
<dbReference type="InterPro" id="IPR050248">
    <property type="entry name" value="Polysacc_deacetylase_ArnD"/>
</dbReference>
<dbReference type="Gene3D" id="3.20.20.370">
    <property type="entry name" value="Glycoside hydrolase/deacetylase"/>
    <property type="match status" value="1"/>
</dbReference>
<dbReference type="PROSITE" id="PS51677">
    <property type="entry name" value="NODB"/>
    <property type="match status" value="1"/>
</dbReference>
<organism evidence="2 3">
    <name type="scientific">Inhella proteolytica</name>
    <dbReference type="NCBI Taxonomy" id="2795029"/>
    <lineage>
        <taxon>Bacteria</taxon>
        <taxon>Pseudomonadati</taxon>
        <taxon>Pseudomonadota</taxon>
        <taxon>Betaproteobacteria</taxon>
        <taxon>Burkholderiales</taxon>
        <taxon>Sphaerotilaceae</taxon>
        <taxon>Inhella</taxon>
    </lineage>
</organism>
<keyword evidence="3" id="KW-1185">Reference proteome</keyword>
<dbReference type="PANTHER" id="PTHR10587:SF134">
    <property type="entry name" value="SECRETED PROTEIN"/>
    <property type="match status" value="1"/>
</dbReference>
<dbReference type="Pfam" id="PF01522">
    <property type="entry name" value="Polysacc_deac_1"/>
    <property type="match status" value="1"/>
</dbReference>
<evidence type="ECO:0000313" key="3">
    <source>
        <dbReference type="Proteomes" id="UP000613266"/>
    </source>
</evidence>
<feature type="domain" description="NodB homology" evidence="1">
    <location>
        <begin position="19"/>
        <end position="237"/>
    </location>
</feature>